<protein>
    <recommendedName>
        <fullName evidence="2">Chromo domain-containing protein</fullName>
    </recommendedName>
</protein>
<feature type="region of interest" description="Disordered" evidence="1">
    <location>
        <begin position="219"/>
        <end position="242"/>
    </location>
</feature>
<accession>A0A371H3V1</accession>
<reference evidence="3" key="1">
    <citation type="submission" date="2018-05" db="EMBL/GenBank/DDBJ databases">
        <title>Draft genome of Mucuna pruriens seed.</title>
        <authorList>
            <person name="Nnadi N.E."/>
            <person name="Vos R."/>
            <person name="Hasami M.H."/>
            <person name="Devisetty U.K."/>
            <person name="Aguiy J.C."/>
        </authorList>
    </citation>
    <scope>NUCLEOTIDE SEQUENCE [LARGE SCALE GENOMIC DNA]</scope>
    <source>
        <strain evidence="3">JCA_2017</strain>
    </source>
</reference>
<dbReference type="Proteomes" id="UP000257109">
    <property type="component" value="Unassembled WGS sequence"/>
</dbReference>
<dbReference type="EMBL" id="QJKJ01003638">
    <property type="protein sequence ID" value="RDX97498.1"/>
    <property type="molecule type" value="Genomic_DNA"/>
</dbReference>
<dbReference type="InterPro" id="IPR056924">
    <property type="entry name" value="SH3_Tf2-1"/>
</dbReference>
<evidence type="ECO:0000313" key="3">
    <source>
        <dbReference type="EMBL" id="RDX97498.1"/>
    </source>
</evidence>
<gene>
    <name evidence="3" type="ORF">CR513_19717</name>
</gene>
<sequence length="268" mass="30493">MRSLAQKPNEKLNPQFYGPYQIIERLGPMAYKLALPPTCRLHPIFHVCRLKKQQELPIGLSKERVLQAKPDQLLDIHTNPAGATEVLVKWLNLPDCENSWQLLTALKLQFPDSYLEDKTVLLGVASVRSRRQAKKKVYNSAFKLDQRCWHHDNNTGRFMSTTLFQKFRQYRMPEPKPFINHGVLAKPSDQNIISTSIWSNAIGAKHFIIHVFGHIGATPSKQNRQNTVEGDHRGGHSNGLHGLKKLHGLFEETSLSVTPNETVEEPVL</sequence>
<dbReference type="PANTHER" id="PTHR46148">
    <property type="entry name" value="CHROMO DOMAIN-CONTAINING PROTEIN"/>
    <property type="match status" value="1"/>
</dbReference>
<dbReference type="AlphaFoldDB" id="A0A371H3V1"/>
<proteinExistence type="predicted"/>
<name>A0A371H3V1_MUCPR</name>
<feature type="non-terminal residue" evidence="3">
    <location>
        <position position="1"/>
    </location>
</feature>
<organism evidence="3 4">
    <name type="scientific">Mucuna pruriens</name>
    <name type="common">Velvet bean</name>
    <name type="synonym">Dolichos pruriens</name>
    <dbReference type="NCBI Taxonomy" id="157652"/>
    <lineage>
        <taxon>Eukaryota</taxon>
        <taxon>Viridiplantae</taxon>
        <taxon>Streptophyta</taxon>
        <taxon>Embryophyta</taxon>
        <taxon>Tracheophyta</taxon>
        <taxon>Spermatophyta</taxon>
        <taxon>Magnoliopsida</taxon>
        <taxon>eudicotyledons</taxon>
        <taxon>Gunneridae</taxon>
        <taxon>Pentapetalae</taxon>
        <taxon>rosids</taxon>
        <taxon>fabids</taxon>
        <taxon>Fabales</taxon>
        <taxon>Fabaceae</taxon>
        <taxon>Papilionoideae</taxon>
        <taxon>50 kb inversion clade</taxon>
        <taxon>NPAAA clade</taxon>
        <taxon>indigoferoid/millettioid clade</taxon>
        <taxon>Phaseoleae</taxon>
        <taxon>Mucuna</taxon>
    </lineage>
</organism>
<keyword evidence="4" id="KW-1185">Reference proteome</keyword>
<evidence type="ECO:0000259" key="2">
    <source>
        <dbReference type="PROSITE" id="PS50013"/>
    </source>
</evidence>
<feature type="domain" description="Chromo" evidence="2">
    <location>
        <begin position="60"/>
        <end position="101"/>
    </location>
</feature>
<dbReference type="Pfam" id="PF24626">
    <property type="entry name" value="SH3_Tf2-1"/>
    <property type="match status" value="1"/>
</dbReference>
<dbReference type="OrthoDB" id="1939135at2759"/>
<evidence type="ECO:0000313" key="4">
    <source>
        <dbReference type="Proteomes" id="UP000257109"/>
    </source>
</evidence>
<evidence type="ECO:0000256" key="1">
    <source>
        <dbReference type="SAM" id="MobiDB-lite"/>
    </source>
</evidence>
<dbReference type="PANTHER" id="PTHR46148:SF54">
    <property type="entry name" value="RETROTRANSPOSON-LIKE PROTEIN"/>
    <property type="match status" value="1"/>
</dbReference>
<feature type="compositionally biased region" description="Polar residues" evidence="1">
    <location>
        <begin position="219"/>
        <end position="228"/>
    </location>
</feature>
<dbReference type="PROSITE" id="PS50013">
    <property type="entry name" value="CHROMO_2"/>
    <property type="match status" value="1"/>
</dbReference>
<comment type="caution">
    <text evidence="3">The sequence shown here is derived from an EMBL/GenBank/DDBJ whole genome shotgun (WGS) entry which is preliminary data.</text>
</comment>
<dbReference type="InterPro" id="IPR016197">
    <property type="entry name" value="Chromo-like_dom_sf"/>
</dbReference>
<dbReference type="SUPFAM" id="SSF54160">
    <property type="entry name" value="Chromo domain-like"/>
    <property type="match status" value="1"/>
</dbReference>
<dbReference type="InterPro" id="IPR000953">
    <property type="entry name" value="Chromo/chromo_shadow_dom"/>
</dbReference>